<name>A0A9P3CXG6_9PEZI</name>
<protein>
    <submittedName>
        <fullName evidence="2">Uncharacterized protein</fullName>
    </submittedName>
</protein>
<dbReference type="RefSeq" id="XP_044663137.1">
    <property type="nucleotide sequence ID" value="XM_044807202.1"/>
</dbReference>
<gene>
    <name evidence="2" type="ORF">CKM354_001170200</name>
</gene>
<accession>A0A9P3CXG6</accession>
<dbReference type="OrthoDB" id="3641463at2759"/>
<dbReference type="GeneID" id="68297277"/>
<feature type="compositionally biased region" description="Polar residues" evidence="1">
    <location>
        <begin position="40"/>
        <end position="50"/>
    </location>
</feature>
<organism evidence="2 3">
    <name type="scientific">Cercospora kikuchii</name>
    <dbReference type="NCBI Taxonomy" id="84275"/>
    <lineage>
        <taxon>Eukaryota</taxon>
        <taxon>Fungi</taxon>
        <taxon>Dikarya</taxon>
        <taxon>Ascomycota</taxon>
        <taxon>Pezizomycotina</taxon>
        <taxon>Dothideomycetes</taxon>
        <taxon>Dothideomycetidae</taxon>
        <taxon>Mycosphaerellales</taxon>
        <taxon>Mycosphaerellaceae</taxon>
        <taxon>Cercospora</taxon>
    </lineage>
</organism>
<evidence type="ECO:0000313" key="3">
    <source>
        <dbReference type="Proteomes" id="UP000825890"/>
    </source>
</evidence>
<feature type="compositionally biased region" description="Polar residues" evidence="1">
    <location>
        <begin position="88"/>
        <end position="99"/>
    </location>
</feature>
<reference evidence="2 3" key="1">
    <citation type="submission" date="2021-01" db="EMBL/GenBank/DDBJ databases">
        <title>Cercospora kikuchii MAFF 305040 whole genome shotgun sequence.</title>
        <authorList>
            <person name="Kashiwa T."/>
            <person name="Suzuki T."/>
        </authorList>
    </citation>
    <scope>NUCLEOTIDE SEQUENCE [LARGE SCALE GENOMIC DNA]</scope>
    <source>
        <strain evidence="2 3">MAFF 305040</strain>
    </source>
</reference>
<dbReference type="Proteomes" id="UP000825890">
    <property type="component" value="Unassembled WGS sequence"/>
</dbReference>
<comment type="caution">
    <text evidence="2">The sequence shown here is derived from an EMBL/GenBank/DDBJ whole genome shotgun (WGS) entry which is preliminary data.</text>
</comment>
<evidence type="ECO:0000313" key="2">
    <source>
        <dbReference type="EMBL" id="GIZ48650.1"/>
    </source>
</evidence>
<dbReference type="AlphaFoldDB" id="A0A9P3CXG6"/>
<keyword evidence="3" id="KW-1185">Reference proteome</keyword>
<feature type="region of interest" description="Disordered" evidence="1">
    <location>
        <begin position="88"/>
        <end position="107"/>
    </location>
</feature>
<feature type="compositionally biased region" description="Low complexity" evidence="1">
    <location>
        <begin position="56"/>
        <end position="65"/>
    </location>
</feature>
<proteinExistence type="predicted"/>
<feature type="compositionally biased region" description="Basic and acidic residues" evidence="1">
    <location>
        <begin position="1"/>
        <end position="12"/>
    </location>
</feature>
<sequence length="200" mass="21639">MTPRKDQSKDAALDGNDPIAEQKTTECSSAVLPPDESHSPPHSANISQEPLHQPRASAPPISISPVQLDPATNELPNNASLTPETFSLSAARTGSQSPGTRPIRPRRLTADQSDSDLAIVANITPIIVDYLKHSSKDFDLTLRSLAATLQKMALEAGESREVQESSERRPLPKEDVEFAERLLGDKEGKDTCWGLPWGGN</sequence>
<feature type="region of interest" description="Disordered" evidence="1">
    <location>
        <begin position="1"/>
        <end position="81"/>
    </location>
</feature>
<evidence type="ECO:0000256" key="1">
    <source>
        <dbReference type="SAM" id="MobiDB-lite"/>
    </source>
</evidence>
<dbReference type="EMBL" id="BOLY01000008">
    <property type="protein sequence ID" value="GIZ48650.1"/>
    <property type="molecule type" value="Genomic_DNA"/>
</dbReference>